<protein>
    <recommendedName>
        <fullName evidence="1">DUF7708 domain-containing protein</fullName>
    </recommendedName>
</protein>
<feature type="non-terminal residue" evidence="2">
    <location>
        <position position="1"/>
    </location>
</feature>
<dbReference type="InParanoid" id="A0A2J6TRH5"/>
<evidence type="ECO:0000313" key="2">
    <source>
        <dbReference type="EMBL" id="PMD65592.1"/>
    </source>
</evidence>
<gene>
    <name evidence="2" type="ORF">K444DRAFT_518635</name>
</gene>
<dbReference type="OrthoDB" id="61900at2759"/>
<dbReference type="RefSeq" id="XP_024742496.1">
    <property type="nucleotide sequence ID" value="XM_024873886.1"/>
</dbReference>
<name>A0A2J6TRH5_9HELO</name>
<dbReference type="AlphaFoldDB" id="A0A2J6TRH5"/>
<sequence length="157" mass="17889">LDVFVPQHPEYVTLVWGAFKFLFMATLSSEQLVKELAKSICRIAEILPRTEVAVLLYPTARIKIGVAQIYKHILRFTQKAMAWYKKGRLAHAMHAIVNPWDLQFEDDVTAIQEQSLIIEADASAASRAELRDAHLQIYKLQSQVSEMTLVLAQSKQH</sequence>
<dbReference type="Proteomes" id="UP000235371">
    <property type="component" value="Unassembled WGS sequence"/>
</dbReference>
<dbReference type="Pfam" id="PF24809">
    <property type="entry name" value="DUF7708"/>
    <property type="match status" value="1"/>
</dbReference>
<proteinExistence type="predicted"/>
<dbReference type="GeneID" id="36581966"/>
<dbReference type="EMBL" id="KZ613746">
    <property type="protein sequence ID" value="PMD65592.1"/>
    <property type="molecule type" value="Genomic_DNA"/>
</dbReference>
<reference evidence="2 3" key="1">
    <citation type="submission" date="2016-04" db="EMBL/GenBank/DDBJ databases">
        <title>A degradative enzymes factory behind the ericoid mycorrhizal symbiosis.</title>
        <authorList>
            <consortium name="DOE Joint Genome Institute"/>
            <person name="Martino E."/>
            <person name="Morin E."/>
            <person name="Grelet G."/>
            <person name="Kuo A."/>
            <person name="Kohler A."/>
            <person name="Daghino S."/>
            <person name="Barry K."/>
            <person name="Choi C."/>
            <person name="Cichocki N."/>
            <person name="Clum A."/>
            <person name="Copeland A."/>
            <person name="Hainaut M."/>
            <person name="Haridas S."/>
            <person name="Labutti K."/>
            <person name="Lindquist E."/>
            <person name="Lipzen A."/>
            <person name="Khouja H.-R."/>
            <person name="Murat C."/>
            <person name="Ohm R."/>
            <person name="Olson A."/>
            <person name="Spatafora J."/>
            <person name="Veneault-Fourrey C."/>
            <person name="Henrissat B."/>
            <person name="Grigoriev I."/>
            <person name="Martin F."/>
            <person name="Perotto S."/>
        </authorList>
    </citation>
    <scope>NUCLEOTIDE SEQUENCE [LARGE SCALE GENOMIC DNA]</scope>
    <source>
        <strain evidence="2 3">E</strain>
    </source>
</reference>
<evidence type="ECO:0000259" key="1">
    <source>
        <dbReference type="Pfam" id="PF24809"/>
    </source>
</evidence>
<dbReference type="InterPro" id="IPR056125">
    <property type="entry name" value="DUF7708"/>
</dbReference>
<evidence type="ECO:0000313" key="3">
    <source>
        <dbReference type="Proteomes" id="UP000235371"/>
    </source>
</evidence>
<dbReference type="STRING" id="1095630.A0A2J6TRH5"/>
<accession>A0A2J6TRH5</accession>
<feature type="domain" description="DUF7708" evidence="1">
    <location>
        <begin position="1"/>
        <end position="130"/>
    </location>
</feature>
<organism evidence="2 3">
    <name type="scientific">Hyaloscypha bicolor E</name>
    <dbReference type="NCBI Taxonomy" id="1095630"/>
    <lineage>
        <taxon>Eukaryota</taxon>
        <taxon>Fungi</taxon>
        <taxon>Dikarya</taxon>
        <taxon>Ascomycota</taxon>
        <taxon>Pezizomycotina</taxon>
        <taxon>Leotiomycetes</taxon>
        <taxon>Helotiales</taxon>
        <taxon>Hyaloscyphaceae</taxon>
        <taxon>Hyaloscypha</taxon>
        <taxon>Hyaloscypha bicolor</taxon>
    </lineage>
</organism>
<keyword evidence="3" id="KW-1185">Reference proteome</keyword>